<dbReference type="OrthoDB" id="5121090at2"/>
<reference evidence="1 3" key="1">
    <citation type="submission" date="2019-07" db="EMBL/GenBank/DDBJ databases">
        <title>Whole genome shotgun sequence of Frigoribacterium faeni NBRC 103066.</title>
        <authorList>
            <person name="Hosoyama A."/>
            <person name="Uohara A."/>
            <person name="Ohji S."/>
            <person name="Ichikawa N."/>
        </authorList>
    </citation>
    <scope>NUCLEOTIDE SEQUENCE [LARGE SCALE GENOMIC DNA]</scope>
    <source>
        <strain evidence="1 3">NBRC 103066</strain>
    </source>
</reference>
<evidence type="ECO:0000313" key="1">
    <source>
        <dbReference type="EMBL" id="GEK83118.1"/>
    </source>
</evidence>
<dbReference type="RefSeq" id="WP_146854433.1">
    <property type="nucleotide sequence ID" value="NZ_BAAAHR010000001.1"/>
</dbReference>
<comment type="caution">
    <text evidence="2">The sequence shown here is derived from an EMBL/GenBank/DDBJ whole genome shotgun (WGS) entry which is preliminary data.</text>
</comment>
<evidence type="ECO:0008006" key="5">
    <source>
        <dbReference type="Google" id="ProtNLM"/>
    </source>
</evidence>
<evidence type="ECO:0000313" key="4">
    <source>
        <dbReference type="Proteomes" id="UP000522688"/>
    </source>
</evidence>
<evidence type="ECO:0000313" key="2">
    <source>
        <dbReference type="EMBL" id="MBA8813366.1"/>
    </source>
</evidence>
<dbReference type="Proteomes" id="UP000321154">
    <property type="component" value="Unassembled WGS sequence"/>
</dbReference>
<reference evidence="2 4" key="2">
    <citation type="submission" date="2020-07" db="EMBL/GenBank/DDBJ databases">
        <title>Sequencing the genomes of 1000 actinobacteria strains.</title>
        <authorList>
            <person name="Klenk H.-P."/>
        </authorList>
    </citation>
    <scope>NUCLEOTIDE SEQUENCE [LARGE SCALE GENOMIC DNA]</scope>
    <source>
        <strain evidence="2 4">DSM 10309</strain>
    </source>
</reference>
<sequence>MSDQTTTRQTWVAIGPSGTVGSIHRTHEGFVVRMPSRDATGGEYPTLAVAKSALFAALGPGAEYPEFHEH</sequence>
<organism evidence="2 4">
    <name type="scientific">Frigoribacterium faeni</name>
    <dbReference type="NCBI Taxonomy" id="145483"/>
    <lineage>
        <taxon>Bacteria</taxon>
        <taxon>Bacillati</taxon>
        <taxon>Actinomycetota</taxon>
        <taxon>Actinomycetes</taxon>
        <taxon>Micrococcales</taxon>
        <taxon>Microbacteriaceae</taxon>
        <taxon>Frigoribacterium</taxon>
    </lineage>
</organism>
<keyword evidence="3" id="KW-1185">Reference proteome</keyword>
<proteinExistence type="predicted"/>
<dbReference type="Proteomes" id="UP000522688">
    <property type="component" value="Unassembled WGS sequence"/>
</dbReference>
<evidence type="ECO:0000313" key="3">
    <source>
        <dbReference type="Proteomes" id="UP000321154"/>
    </source>
</evidence>
<accession>A0A7W3JIA2</accession>
<name>A0A7W3JIA2_9MICO</name>
<dbReference type="AlphaFoldDB" id="A0A7W3JIA2"/>
<dbReference type="EMBL" id="BJUV01000011">
    <property type="protein sequence ID" value="GEK83118.1"/>
    <property type="molecule type" value="Genomic_DNA"/>
</dbReference>
<gene>
    <name evidence="2" type="ORF">FB463_001615</name>
    <name evidence="1" type="ORF">FFA01_14270</name>
</gene>
<protein>
    <recommendedName>
        <fullName evidence="5">Methyltransferase</fullName>
    </recommendedName>
</protein>
<dbReference type="EMBL" id="JACGWW010000002">
    <property type="protein sequence ID" value="MBA8813366.1"/>
    <property type="molecule type" value="Genomic_DNA"/>
</dbReference>